<sequence>MVGAFFVSNNIVQLRHATERGGSNERNDVLLRISDRIERGGSSSNGQDRYVLLRSSNNESSSDQSIDTTPSSTSIGDITQNLHGGKYQFSETQYLAGGSLMGQQFAESLYSSCNDEESLEEEDELPKWALRLQQLEAHEGKQLKGALTFNNSAESHTIIITNDERSWEKYYAHILPSNVEQSFRISPLRGHLAPRGGASNACDASKPYSDSAHVTIEFIGDDHDNIVGEEVLLVVGTEAEIWRLLYEMKMDMVTSTITAAKRVILSVGSGDGSQQAAIVKSGHHNIISTFFDNEQAVIAKYGKAREHITLLRDKSTVLFEVDATELHSHPRLTKKKFDVIIFTFPHTGVSNFACGYSGPNPVSIESNKQLIRNFLKSAQHIIAHDGEIQITLKTSAPYNKWTFPDFAEYEIEPKSNHCFNAQLFPGYVHQSTKGHVNCVNNGMAKSYVFSKKRKHRDENEIGEAGDGEFSASTPFALSIQFIVADDDDIQTLVMEVLSLPHDTKRDVDVLDIRRQLPEAIRPDTRQLNRVLYQMEVLKKVKRGAPKICNQKPTWTLA</sequence>
<evidence type="ECO:0000313" key="3">
    <source>
        <dbReference type="EMBL" id="KAK1732809.1"/>
    </source>
</evidence>
<accession>A0AAD9D4L6</accession>
<name>A0AAD9D4L6_9STRA</name>
<dbReference type="InterPro" id="IPR019446">
    <property type="entry name" value="BMT5-like"/>
</dbReference>
<dbReference type="GO" id="GO:0005737">
    <property type="term" value="C:cytoplasm"/>
    <property type="evidence" value="ECO:0007669"/>
    <property type="project" value="TreeGrafter"/>
</dbReference>
<dbReference type="AlphaFoldDB" id="A0AAD9D4L6"/>
<dbReference type="EMBL" id="JATAAI010000057">
    <property type="protein sequence ID" value="KAK1732809.1"/>
    <property type="molecule type" value="Genomic_DNA"/>
</dbReference>
<evidence type="ECO:0000313" key="4">
    <source>
        <dbReference type="Proteomes" id="UP001224775"/>
    </source>
</evidence>
<protein>
    <submittedName>
        <fullName evidence="3">DUF2431 domain-containing protein</fullName>
    </submittedName>
</protein>
<dbReference type="Pfam" id="PF10354">
    <property type="entry name" value="BMT5-like"/>
    <property type="match status" value="1"/>
</dbReference>
<dbReference type="GO" id="GO:0070042">
    <property type="term" value="F:rRNA (uridine-N3-)-methyltransferase activity"/>
    <property type="evidence" value="ECO:0007669"/>
    <property type="project" value="InterPro"/>
</dbReference>
<dbReference type="Proteomes" id="UP001224775">
    <property type="component" value="Unassembled WGS sequence"/>
</dbReference>
<feature type="compositionally biased region" description="Polar residues" evidence="1">
    <location>
        <begin position="66"/>
        <end position="75"/>
    </location>
</feature>
<dbReference type="PANTHER" id="PTHR11538">
    <property type="entry name" value="PHENYLALANYL-TRNA SYNTHETASE"/>
    <property type="match status" value="1"/>
</dbReference>
<dbReference type="PANTHER" id="PTHR11538:SF26">
    <property type="entry name" value="FERREDOXIN-FOLD ANTICODON-BINDING DOMAIN-CONTAINING PROTEIN 1"/>
    <property type="match status" value="1"/>
</dbReference>
<dbReference type="GO" id="GO:0070475">
    <property type="term" value="P:rRNA base methylation"/>
    <property type="evidence" value="ECO:0007669"/>
    <property type="project" value="InterPro"/>
</dbReference>
<organism evidence="3 4">
    <name type="scientific">Skeletonema marinoi</name>
    <dbReference type="NCBI Taxonomy" id="267567"/>
    <lineage>
        <taxon>Eukaryota</taxon>
        <taxon>Sar</taxon>
        <taxon>Stramenopiles</taxon>
        <taxon>Ochrophyta</taxon>
        <taxon>Bacillariophyta</taxon>
        <taxon>Coscinodiscophyceae</taxon>
        <taxon>Thalassiosirophycidae</taxon>
        <taxon>Thalassiosirales</taxon>
        <taxon>Skeletonemataceae</taxon>
        <taxon>Skeletonema</taxon>
        <taxon>Skeletonema marinoi-dohrnii complex</taxon>
    </lineage>
</organism>
<gene>
    <name evidence="3" type="ORF">QTG54_016521</name>
</gene>
<evidence type="ECO:0000256" key="1">
    <source>
        <dbReference type="SAM" id="MobiDB-lite"/>
    </source>
</evidence>
<feature type="compositionally biased region" description="Low complexity" evidence="1">
    <location>
        <begin position="56"/>
        <end position="65"/>
    </location>
</feature>
<reference evidence="3" key="1">
    <citation type="submission" date="2023-06" db="EMBL/GenBank/DDBJ databases">
        <title>Survivors Of The Sea: Transcriptome response of Skeletonema marinoi to long-term dormancy.</title>
        <authorList>
            <person name="Pinder M.I.M."/>
            <person name="Kourtchenko O."/>
            <person name="Robertson E.K."/>
            <person name="Larsson T."/>
            <person name="Maumus F."/>
            <person name="Osuna-Cruz C.M."/>
            <person name="Vancaester E."/>
            <person name="Stenow R."/>
            <person name="Vandepoele K."/>
            <person name="Ploug H."/>
            <person name="Bruchert V."/>
            <person name="Godhe A."/>
            <person name="Topel M."/>
        </authorList>
    </citation>
    <scope>NUCLEOTIDE SEQUENCE</scope>
    <source>
        <strain evidence="3">R05AC</strain>
    </source>
</reference>
<comment type="caution">
    <text evidence="3">The sequence shown here is derived from an EMBL/GenBank/DDBJ whole genome shotgun (WGS) entry which is preliminary data.</text>
</comment>
<proteinExistence type="predicted"/>
<keyword evidence="4" id="KW-1185">Reference proteome</keyword>
<feature type="region of interest" description="Disordered" evidence="1">
    <location>
        <begin position="56"/>
        <end position="75"/>
    </location>
</feature>
<evidence type="ECO:0000259" key="2">
    <source>
        <dbReference type="Pfam" id="PF10354"/>
    </source>
</evidence>
<feature type="domain" description="25S rRNA (uridine-N(3))-methyltransferase BMT5-like" evidence="2">
    <location>
        <begin position="265"/>
        <end position="430"/>
    </location>
</feature>